<gene>
    <name evidence="15" type="ORF">EXIGLDRAFT_712287</name>
</gene>
<evidence type="ECO:0000256" key="3">
    <source>
        <dbReference type="ARBA" id="ARBA00005323"/>
    </source>
</evidence>
<dbReference type="STRING" id="1314781.A0A165Q6G5"/>
<dbReference type="InterPro" id="IPR051466">
    <property type="entry name" value="D-amino_acid_metab_enzyme"/>
</dbReference>
<dbReference type="InParanoid" id="A0A165Q6G5"/>
<evidence type="ECO:0000313" key="15">
    <source>
        <dbReference type="EMBL" id="KZW03153.1"/>
    </source>
</evidence>
<keyword evidence="8" id="KW-0456">Lyase</keyword>
<reference evidence="15 16" key="1">
    <citation type="journal article" date="2016" name="Mol. Biol. Evol.">
        <title>Comparative Genomics of Early-Diverging Mushroom-Forming Fungi Provides Insights into the Origins of Lignocellulose Decay Capabilities.</title>
        <authorList>
            <person name="Nagy L.G."/>
            <person name="Riley R."/>
            <person name="Tritt A."/>
            <person name="Adam C."/>
            <person name="Daum C."/>
            <person name="Floudas D."/>
            <person name="Sun H."/>
            <person name="Yadav J.S."/>
            <person name="Pangilinan J."/>
            <person name="Larsson K.H."/>
            <person name="Matsuura K."/>
            <person name="Barry K."/>
            <person name="Labutti K."/>
            <person name="Kuo R."/>
            <person name="Ohm R.A."/>
            <person name="Bhattacharya S.S."/>
            <person name="Shirouzu T."/>
            <person name="Yoshinaga Y."/>
            <person name="Martin F.M."/>
            <person name="Grigoriev I.V."/>
            <person name="Hibbett D.S."/>
        </authorList>
    </citation>
    <scope>NUCLEOTIDE SEQUENCE [LARGE SCALE GENOMIC DNA]</scope>
    <source>
        <strain evidence="15 16">HHB12029</strain>
    </source>
</reference>
<evidence type="ECO:0000256" key="1">
    <source>
        <dbReference type="ARBA" id="ARBA00001933"/>
    </source>
</evidence>
<evidence type="ECO:0000256" key="9">
    <source>
        <dbReference type="ARBA" id="ARBA00051198"/>
    </source>
</evidence>
<dbReference type="PANTHER" id="PTHR28004">
    <property type="entry name" value="ZGC:162816-RELATED"/>
    <property type="match status" value="1"/>
</dbReference>
<dbReference type="OrthoDB" id="20198at2759"/>
<dbReference type="PANTHER" id="PTHR28004:SF2">
    <property type="entry name" value="D-SERINE DEHYDRATASE"/>
    <property type="match status" value="1"/>
</dbReference>
<dbReference type="GO" id="GO:0046872">
    <property type="term" value="F:metal ion binding"/>
    <property type="evidence" value="ECO:0007669"/>
    <property type="project" value="UniProtKB-KW"/>
</dbReference>
<protein>
    <recommendedName>
        <fullName evidence="12">D-serine dehydratase</fullName>
        <ecNumber evidence="11">4.3.1.18</ecNumber>
    </recommendedName>
    <alternativeName>
        <fullName evidence="13">D-serine deaminase</fullName>
    </alternativeName>
</protein>
<dbReference type="InterPro" id="IPR026956">
    <property type="entry name" value="D-ser_dehydrat-like_dom"/>
</dbReference>
<keyword evidence="6" id="KW-0862">Zinc</keyword>
<evidence type="ECO:0000256" key="13">
    <source>
        <dbReference type="ARBA" id="ARBA00075219"/>
    </source>
</evidence>
<sequence length="433" mass="46507">MAASNLNARALVSLPDKEFLCKEYVGKSLGDLPTPGFVVDRAVVASNCAAMHDSAKAWDANFRAHVKTHKTVEGTRMQLKSSSNTTHAVVVSTLMEAWHIVKSGLVEDGTVRDILYGVPVGLNKIADLAQLSDEIKPFDAELRLMVDNIAQLRALEAFDATHPRVSRWSVFVKVDQGMKRSGLVPSTSAMTDFLTTVLASTSISVYGFYCHSGNAYASKSVEEGSSYLSAELNAVNTVAAEALALLTRTPNVHQQPFVLSVGSTPSTHAACYDEVRAELKRVLNGTLELHAGNYPFNDLQQLATGMITPAQIAPYVVSQVISYYPGRNTEGGDEAMCDVGGIGMSRDTGPSGGFGEILDGAGVGWTLYKISQEHGVLRRIPGATGGIQIGDIIKIRCQHACLTAAAYPFYFVVDSSEGDADKVVDVWVAWKGW</sequence>
<evidence type="ECO:0000256" key="4">
    <source>
        <dbReference type="ARBA" id="ARBA00022575"/>
    </source>
</evidence>
<dbReference type="EMBL" id="KV425884">
    <property type="protein sequence ID" value="KZW03153.1"/>
    <property type="molecule type" value="Genomic_DNA"/>
</dbReference>
<evidence type="ECO:0000259" key="14">
    <source>
        <dbReference type="SMART" id="SM01119"/>
    </source>
</evidence>
<dbReference type="Gene3D" id="3.20.20.10">
    <property type="entry name" value="Alanine racemase"/>
    <property type="match status" value="1"/>
</dbReference>
<feature type="domain" description="D-serine dehydratase-like" evidence="14">
    <location>
        <begin position="313"/>
        <end position="414"/>
    </location>
</feature>
<accession>A0A165Q6G5</accession>
<comment type="catalytic activity">
    <reaction evidence="9">
        <text>D-serine = pyruvate + NH4(+)</text>
        <dbReference type="Rhea" id="RHEA:13977"/>
        <dbReference type="ChEBI" id="CHEBI:15361"/>
        <dbReference type="ChEBI" id="CHEBI:28938"/>
        <dbReference type="ChEBI" id="CHEBI:35247"/>
        <dbReference type="EC" id="4.3.1.18"/>
    </reaction>
    <physiologicalReaction direction="left-to-right" evidence="9">
        <dbReference type="Rhea" id="RHEA:13978"/>
    </physiologicalReaction>
</comment>
<evidence type="ECO:0000256" key="12">
    <source>
        <dbReference type="ARBA" id="ARBA00069616"/>
    </source>
</evidence>
<evidence type="ECO:0000256" key="8">
    <source>
        <dbReference type="ARBA" id="ARBA00023239"/>
    </source>
</evidence>
<dbReference type="InterPro" id="IPR001608">
    <property type="entry name" value="Ala_racemase_N"/>
</dbReference>
<evidence type="ECO:0000256" key="2">
    <source>
        <dbReference type="ARBA" id="ARBA00001947"/>
    </source>
</evidence>
<keyword evidence="4" id="KW-0216">Detoxification</keyword>
<comment type="cofactor">
    <cofactor evidence="2">
        <name>Zn(2+)</name>
        <dbReference type="ChEBI" id="CHEBI:29105"/>
    </cofactor>
</comment>
<dbReference type="GO" id="GO:0009636">
    <property type="term" value="P:response to toxic substance"/>
    <property type="evidence" value="ECO:0007669"/>
    <property type="project" value="UniProtKB-KW"/>
</dbReference>
<organism evidence="15 16">
    <name type="scientific">Exidia glandulosa HHB12029</name>
    <dbReference type="NCBI Taxonomy" id="1314781"/>
    <lineage>
        <taxon>Eukaryota</taxon>
        <taxon>Fungi</taxon>
        <taxon>Dikarya</taxon>
        <taxon>Basidiomycota</taxon>
        <taxon>Agaricomycotina</taxon>
        <taxon>Agaricomycetes</taxon>
        <taxon>Auriculariales</taxon>
        <taxon>Exidiaceae</taxon>
        <taxon>Exidia</taxon>
    </lineage>
</organism>
<dbReference type="Gene3D" id="2.40.37.20">
    <property type="entry name" value="D-serine dehydratase-like domain"/>
    <property type="match status" value="1"/>
</dbReference>
<comment type="function">
    <text evidence="10">Catalyzes the conversion of D-serine to pyruvate and ammonia. May play a role in D-serine detoxification.</text>
</comment>
<evidence type="ECO:0000256" key="10">
    <source>
        <dbReference type="ARBA" id="ARBA00055764"/>
    </source>
</evidence>
<dbReference type="FunCoup" id="A0A165Q6G5">
    <property type="interactions" value="31"/>
</dbReference>
<keyword evidence="16" id="KW-1185">Reference proteome</keyword>
<comment type="similarity">
    <text evidence="3">Belongs to the DSD1 family.</text>
</comment>
<dbReference type="GO" id="GO:0008721">
    <property type="term" value="F:D-serine ammonia-lyase activity"/>
    <property type="evidence" value="ECO:0007669"/>
    <property type="project" value="UniProtKB-EC"/>
</dbReference>
<dbReference type="Pfam" id="PF01168">
    <property type="entry name" value="Ala_racemase_N"/>
    <property type="match status" value="1"/>
</dbReference>
<evidence type="ECO:0000313" key="16">
    <source>
        <dbReference type="Proteomes" id="UP000077266"/>
    </source>
</evidence>
<dbReference type="EC" id="4.3.1.18" evidence="11"/>
<dbReference type="FunFam" id="3.20.20.10:FF:000016">
    <property type="entry name" value="D-serine dehydratase"/>
    <property type="match status" value="1"/>
</dbReference>
<dbReference type="InterPro" id="IPR042208">
    <property type="entry name" value="D-ser_dehydrat-like_sf"/>
</dbReference>
<keyword evidence="5" id="KW-0479">Metal-binding</keyword>
<evidence type="ECO:0000256" key="11">
    <source>
        <dbReference type="ARBA" id="ARBA00066349"/>
    </source>
</evidence>
<dbReference type="AlphaFoldDB" id="A0A165Q6G5"/>
<comment type="cofactor">
    <cofactor evidence="1">
        <name>pyridoxal 5'-phosphate</name>
        <dbReference type="ChEBI" id="CHEBI:597326"/>
    </cofactor>
</comment>
<keyword evidence="7" id="KW-0663">Pyridoxal phosphate</keyword>
<evidence type="ECO:0000256" key="6">
    <source>
        <dbReference type="ARBA" id="ARBA00022833"/>
    </source>
</evidence>
<dbReference type="Proteomes" id="UP000077266">
    <property type="component" value="Unassembled WGS sequence"/>
</dbReference>
<dbReference type="SUPFAM" id="SSF51419">
    <property type="entry name" value="PLP-binding barrel"/>
    <property type="match status" value="1"/>
</dbReference>
<dbReference type="SMART" id="SM01119">
    <property type="entry name" value="D-ser_dehydrat"/>
    <property type="match status" value="1"/>
</dbReference>
<name>A0A165Q6G5_EXIGL</name>
<dbReference type="GO" id="GO:0036088">
    <property type="term" value="P:D-serine catabolic process"/>
    <property type="evidence" value="ECO:0007669"/>
    <property type="project" value="TreeGrafter"/>
</dbReference>
<evidence type="ECO:0000256" key="7">
    <source>
        <dbReference type="ARBA" id="ARBA00022898"/>
    </source>
</evidence>
<proteinExistence type="inferred from homology"/>
<evidence type="ECO:0000256" key="5">
    <source>
        <dbReference type="ARBA" id="ARBA00022723"/>
    </source>
</evidence>
<dbReference type="InterPro" id="IPR029066">
    <property type="entry name" value="PLP-binding_barrel"/>
</dbReference>
<dbReference type="Pfam" id="PF14031">
    <property type="entry name" value="D-ser_dehydrat"/>
    <property type="match status" value="1"/>
</dbReference>